<dbReference type="EMBL" id="CP055902">
    <property type="protein sequence ID" value="QKX61816.1"/>
    <property type="molecule type" value="Genomic_DNA"/>
</dbReference>
<dbReference type="GO" id="GO:0006508">
    <property type="term" value="P:proteolysis"/>
    <property type="evidence" value="ECO:0007669"/>
    <property type="project" value="InterPro"/>
</dbReference>
<dbReference type="PRINTS" id="PR00111">
    <property type="entry name" value="ABHYDROLASE"/>
</dbReference>
<dbReference type="PRINTS" id="PR00793">
    <property type="entry name" value="PROAMNOPTASE"/>
</dbReference>
<sequence length="294" mass="32639">MAELTTTVKMDDGVNLHVKLLGDDSTSTKKPLLVSLHGAPGLSTHLEPLASFGHLSNLFRVLVYDARGSGKSDHIGPFTHDRWIQDIENLRQWAGADTFVLAGASYGGFVALDYAVRHGDKLRGLILRDTWANGKVGAMAALANIVTSSRINPDIHRQVRVWSGTLYDDKDFEEAVAEILPFYTPPEDVVSPEDLPESTEFQETIKYHSATQNFAFSVNMPQFDVRDQLKDIKAPTLVVVGRHDYVTPVSYSEDIAKSIPNARLEIFEYSGHSPPSDEPAKFQEILLDYLKTIL</sequence>
<proteinExistence type="inferred from homology"/>
<dbReference type="Proteomes" id="UP000509510">
    <property type="component" value="Chromosome V"/>
</dbReference>
<dbReference type="Gene3D" id="3.40.50.1820">
    <property type="entry name" value="alpha/beta hydrolase"/>
    <property type="match status" value="1"/>
</dbReference>
<dbReference type="OrthoDB" id="408373at2759"/>
<evidence type="ECO:0000259" key="3">
    <source>
        <dbReference type="Pfam" id="PF00561"/>
    </source>
</evidence>
<dbReference type="SUPFAM" id="SSF53474">
    <property type="entry name" value="alpha/beta-Hydrolases"/>
    <property type="match status" value="1"/>
</dbReference>
<evidence type="ECO:0000256" key="1">
    <source>
        <dbReference type="ARBA" id="ARBA00010088"/>
    </source>
</evidence>
<keyword evidence="2" id="KW-0378">Hydrolase</keyword>
<comment type="similarity">
    <text evidence="1">Belongs to the peptidase S33 family.</text>
</comment>
<gene>
    <name evidence="4" type="ORF">TRUGW13939_08972</name>
</gene>
<dbReference type="KEGG" id="trg:TRUGW13939_08972"/>
<feature type="domain" description="AB hydrolase-1" evidence="3">
    <location>
        <begin position="31"/>
        <end position="278"/>
    </location>
</feature>
<evidence type="ECO:0000256" key="2">
    <source>
        <dbReference type="ARBA" id="ARBA00022801"/>
    </source>
</evidence>
<dbReference type="PANTHER" id="PTHR43798">
    <property type="entry name" value="MONOACYLGLYCEROL LIPASE"/>
    <property type="match status" value="1"/>
</dbReference>
<dbReference type="InterPro" id="IPR002410">
    <property type="entry name" value="Peptidase_S33"/>
</dbReference>
<dbReference type="GO" id="GO:0008233">
    <property type="term" value="F:peptidase activity"/>
    <property type="evidence" value="ECO:0007669"/>
    <property type="project" value="InterPro"/>
</dbReference>
<keyword evidence="5" id="KW-1185">Reference proteome</keyword>
<dbReference type="GeneID" id="55996456"/>
<dbReference type="RefSeq" id="XP_035347990.1">
    <property type="nucleotide sequence ID" value="XM_035492097.1"/>
</dbReference>
<protein>
    <recommendedName>
        <fullName evidence="3">AB hydrolase-1 domain-containing protein</fullName>
    </recommendedName>
</protein>
<dbReference type="AlphaFoldDB" id="A0A7H8R6I9"/>
<reference evidence="5" key="1">
    <citation type="submission" date="2020-06" db="EMBL/GenBank/DDBJ databases">
        <title>A chromosome-scale genome assembly of Talaromyces rugulosus W13939.</title>
        <authorList>
            <person name="Wang B."/>
            <person name="Guo L."/>
            <person name="Ye K."/>
            <person name="Wang L."/>
        </authorList>
    </citation>
    <scope>NUCLEOTIDE SEQUENCE [LARGE SCALE GENOMIC DNA]</scope>
    <source>
        <strain evidence="5">W13939</strain>
    </source>
</reference>
<dbReference type="InterPro" id="IPR029058">
    <property type="entry name" value="AB_hydrolase_fold"/>
</dbReference>
<dbReference type="GO" id="GO:0016020">
    <property type="term" value="C:membrane"/>
    <property type="evidence" value="ECO:0007669"/>
    <property type="project" value="TreeGrafter"/>
</dbReference>
<dbReference type="InterPro" id="IPR000073">
    <property type="entry name" value="AB_hydrolase_1"/>
</dbReference>
<evidence type="ECO:0000313" key="4">
    <source>
        <dbReference type="EMBL" id="QKX61816.1"/>
    </source>
</evidence>
<dbReference type="Pfam" id="PF00561">
    <property type="entry name" value="Abhydrolase_1"/>
    <property type="match status" value="1"/>
</dbReference>
<dbReference type="InterPro" id="IPR050266">
    <property type="entry name" value="AB_hydrolase_sf"/>
</dbReference>
<evidence type="ECO:0000313" key="5">
    <source>
        <dbReference type="Proteomes" id="UP000509510"/>
    </source>
</evidence>
<accession>A0A7H8R6I9</accession>
<name>A0A7H8R6I9_TALRU</name>
<organism evidence="4 5">
    <name type="scientific">Talaromyces rugulosus</name>
    <name type="common">Penicillium rugulosum</name>
    <dbReference type="NCBI Taxonomy" id="121627"/>
    <lineage>
        <taxon>Eukaryota</taxon>
        <taxon>Fungi</taxon>
        <taxon>Dikarya</taxon>
        <taxon>Ascomycota</taxon>
        <taxon>Pezizomycotina</taxon>
        <taxon>Eurotiomycetes</taxon>
        <taxon>Eurotiomycetidae</taxon>
        <taxon>Eurotiales</taxon>
        <taxon>Trichocomaceae</taxon>
        <taxon>Talaromyces</taxon>
        <taxon>Talaromyces sect. Islandici</taxon>
    </lineage>
</organism>
<dbReference type="PANTHER" id="PTHR43798:SF33">
    <property type="entry name" value="HYDROLASE, PUTATIVE (AFU_ORTHOLOGUE AFUA_2G14860)-RELATED"/>
    <property type="match status" value="1"/>
</dbReference>